<sequence>MRRGGGGEAEAEADAANRRNTPRVLRLGPSTRGGELSPPDLLSSRRVADSLAGHRPRAARTVAGCKHEAASAYVEAANCYKKFSPQEAAQALDQAVNLFLEIGRLNMAARYSKDIGEIYQQEQDLEKASHYLDMLYFNLLQTLTFT</sequence>
<dbReference type="Pfam" id="PF14938">
    <property type="entry name" value="SNAP"/>
    <property type="match status" value="1"/>
</dbReference>
<evidence type="ECO:0000256" key="1">
    <source>
        <dbReference type="SAM" id="MobiDB-lite"/>
    </source>
</evidence>
<dbReference type="GO" id="GO:0005774">
    <property type="term" value="C:vacuolar membrane"/>
    <property type="evidence" value="ECO:0007669"/>
    <property type="project" value="TreeGrafter"/>
</dbReference>
<feature type="region of interest" description="Disordered" evidence="1">
    <location>
        <begin position="1"/>
        <end position="42"/>
    </location>
</feature>
<dbReference type="GO" id="GO:0031201">
    <property type="term" value="C:SNARE complex"/>
    <property type="evidence" value="ECO:0007669"/>
    <property type="project" value="TreeGrafter"/>
</dbReference>
<organism evidence="2 3">
    <name type="scientific">Zizania palustris</name>
    <name type="common">Northern wild rice</name>
    <dbReference type="NCBI Taxonomy" id="103762"/>
    <lineage>
        <taxon>Eukaryota</taxon>
        <taxon>Viridiplantae</taxon>
        <taxon>Streptophyta</taxon>
        <taxon>Embryophyta</taxon>
        <taxon>Tracheophyta</taxon>
        <taxon>Spermatophyta</taxon>
        <taxon>Magnoliopsida</taxon>
        <taxon>Liliopsida</taxon>
        <taxon>Poales</taxon>
        <taxon>Poaceae</taxon>
        <taxon>BOP clade</taxon>
        <taxon>Oryzoideae</taxon>
        <taxon>Oryzeae</taxon>
        <taxon>Zizaniinae</taxon>
        <taxon>Zizania</taxon>
    </lineage>
</organism>
<dbReference type="GO" id="GO:0006886">
    <property type="term" value="P:intracellular protein transport"/>
    <property type="evidence" value="ECO:0007669"/>
    <property type="project" value="InterPro"/>
</dbReference>
<dbReference type="Proteomes" id="UP000729402">
    <property type="component" value="Unassembled WGS sequence"/>
</dbReference>
<proteinExistence type="predicted"/>
<protein>
    <submittedName>
        <fullName evidence="2">Uncharacterized protein</fullName>
    </submittedName>
</protein>
<dbReference type="EMBL" id="JAAALK010000080">
    <property type="protein sequence ID" value="KAG8095061.1"/>
    <property type="molecule type" value="Genomic_DNA"/>
</dbReference>
<comment type="caution">
    <text evidence="2">The sequence shown here is derived from an EMBL/GenBank/DDBJ whole genome shotgun (WGS) entry which is preliminary data.</text>
</comment>
<accession>A0A8J5WTN1</accession>
<keyword evidence="3" id="KW-1185">Reference proteome</keyword>
<dbReference type="PANTHER" id="PTHR13768">
    <property type="entry name" value="SOLUBLE NSF ATTACHMENT PROTEIN SNAP"/>
    <property type="match status" value="1"/>
</dbReference>
<dbReference type="InterPro" id="IPR000744">
    <property type="entry name" value="NSF_attach"/>
</dbReference>
<dbReference type="GO" id="GO:0035494">
    <property type="term" value="P:SNARE complex disassembly"/>
    <property type="evidence" value="ECO:0007669"/>
    <property type="project" value="TreeGrafter"/>
</dbReference>
<reference evidence="2" key="1">
    <citation type="journal article" date="2021" name="bioRxiv">
        <title>Whole Genome Assembly and Annotation of Northern Wild Rice, Zizania palustris L., Supports a Whole Genome Duplication in the Zizania Genus.</title>
        <authorList>
            <person name="Haas M."/>
            <person name="Kono T."/>
            <person name="Macchietto M."/>
            <person name="Millas R."/>
            <person name="McGilp L."/>
            <person name="Shao M."/>
            <person name="Duquette J."/>
            <person name="Hirsch C.N."/>
            <person name="Kimball J."/>
        </authorList>
    </citation>
    <scope>NUCLEOTIDE SEQUENCE</scope>
    <source>
        <tissue evidence="2">Fresh leaf tissue</tissue>
    </source>
</reference>
<dbReference type="GO" id="GO:0005483">
    <property type="term" value="F:soluble NSF attachment protein activity"/>
    <property type="evidence" value="ECO:0007669"/>
    <property type="project" value="TreeGrafter"/>
</dbReference>
<dbReference type="GO" id="GO:0019905">
    <property type="term" value="F:syntaxin binding"/>
    <property type="evidence" value="ECO:0007669"/>
    <property type="project" value="TreeGrafter"/>
</dbReference>
<evidence type="ECO:0000313" key="2">
    <source>
        <dbReference type="EMBL" id="KAG8095061.1"/>
    </source>
</evidence>
<reference evidence="2" key="2">
    <citation type="submission" date="2021-02" db="EMBL/GenBank/DDBJ databases">
        <authorList>
            <person name="Kimball J.A."/>
            <person name="Haas M.W."/>
            <person name="Macchietto M."/>
            <person name="Kono T."/>
            <person name="Duquette J."/>
            <person name="Shao M."/>
        </authorList>
    </citation>
    <scope>NUCLEOTIDE SEQUENCE</scope>
    <source>
        <tissue evidence="2">Fresh leaf tissue</tissue>
    </source>
</reference>
<dbReference type="AlphaFoldDB" id="A0A8J5WTN1"/>
<gene>
    <name evidence="2" type="ORF">GUJ93_ZPchr0012g18846</name>
</gene>
<evidence type="ECO:0000313" key="3">
    <source>
        <dbReference type="Proteomes" id="UP000729402"/>
    </source>
</evidence>
<name>A0A8J5WTN1_ZIZPA</name>
<dbReference type="OrthoDB" id="9984275at2759"/>
<dbReference type="PANTHER" id="PTHR13768:SF8">
    <property type="entry name" value="ALPHA-SOLUBLE NSF ATTACHMENT PROTEIN"/>
    <property type="match status" value="1"/>
</dbReference>